<evidence type="ECO:0000256" key="3">
    <source>
        <dbReference type="ARBA" id="ARBA00023237"/>
    </source>
</evidence>
<dbReference type="SUPFAM" id="SSF82171">
    <property type="entry name" value="DPP6 N-terminal domain-like"/>
    <property type="match status" value="1"/>
</dbReference>
<dbReference type="InterPro" id="IPR011659">
    <property type="entry name" value="WD40"/>
</dbReference>
<organism evidence="7 8">
    <name type="scientific">Cesiribacter andamanensis AMV16</name>
    <dbReference type="NCBI Taxonomy" id="1279009"/>
    <lineage>
        <taxon>Bacteria</taxon>
        <taxon>Pseudomonadati</taxon>
        <taxon>Bacteroidota</taxon>
        <taxon>Cytophagia</taxon>
        <taxon>Cytophagales</taxon>
        <taxon>Cesiribacteraceae</taxon>
        <taxon>Cesiribacter</taxon>
    </lineage>
</organism>
<dbReference type="eggNOG" id="COG2885">
    <property type="taxonomic scope" value="Bacteria"/>
</dbReference>
<dbReference type="EMBL" id="AODQ01000042">
    <property type="protein sequence ID" value="EMR02892.1"/>
    <property type="molecule type" value="Genomic_DNA"/>
</dbReference>
<evidence type="ECO:0000313" key="8">
    <source>
        <dbReference type="Proteomes" id="UP000011910"/>
    </source>
</evidence>
<feature type="region of interest" description="Disordered" evidence="5">
    <location>
        <begin position="328"/>
        <end position="362"/>
    </location>
</feature>
<dbReference type="Proteomes" id="UP000011910">
    <property type="component" value="Unassembled WGS sequence"/>
</dbReference>
<dbReference type="InterPro" id="IPR006664">
    <property type="entry name" value="OMP_bac"/>
</dbReference>
<gene>
    <name evidence="7" type="primary">oprF_5</name>
    <name evidence="7" type="ORF">ADICEAN_01986</name>
</gene>
<dbReference type="PRINTS" id="PR01021">
    <property type="entry name" value="OMPADOMAIN"/>
</dbReference>
<dbReference type="AlphaFoldDB" id="M7N6I5"/>
<evidence type="ECO:0000313" key="7">
    <source>
        <dbReference type="EMBL" id="EMR02892.1"/>
    </source>
</evidence>
<dbReference type="STRING" id="1279009.ADICEAN_01986"/>
<feature type="compositionally biased region" description="Low complexity" evidence="5">
    <location>
        <begin position="332"/>
        <end position="341"/>
    </location>
</feature>
<dbReference type="PANTHER" id="PTHR30329">
    <property type="entry name" value="STATOR ELEMENT OF FLAGELLAR MOTOR COMPLEX"/>
    <property type="match status" value="1"/>
</dbReference>
<dbReference type="PANTHER" id="PTHR30329:SF21">
    <property type="entry name" value="LIPOPROTEIN YIAD-RELATED"/>
    <property type="match status" value="1"/>
</dbReference>
<keyword evidence="8" id="KW-1185">Reference proteome</keyword>
<comment type="caution">
    <text evidence="7">The sequence shown here is derived from an EMBL/GenBank/DDBJ whole genome shotgun (WGS) entry which is preliminary data.</text>
</comment>
<evidence type="ECO:0000256" key="5">
    <source>
        <dbReference type="SAM" id="MobiDB-lite"/>
    </source>
</evidence>
<evidence type="ECO:0000259" key="6">
    <source>
        <dbReference type="PROSITE" id="PS51123"/>
    </source>
</evidence>
<dbReference type="Gene3D" id="3.30.1330.60">
    <property type="entry name" value="OmpA-like domain"/>
    <property type="match status" value="1"/>
</dbReference>
<reference evidence="7 8" key="1">
    <citation type="journal article" date="2013" name="Genome Announc.">
        <title>Draft Genome Sequence of Cesiribacter andamanensis Strain AMV16T, Isolated from a Soil Sample from a Mud Volcano in the Andaman Islands, India.</title>
        <authorList>
            <person name="Shivaji S."/>
            <person name="Ara S."/>
            <person name="Begum Z."/>
            <person name="Srinivas T.N."/>
            <person name="Singh A."/>
            <person name="Kumar Pinnaka A."/>
        </authorList>
    </citation>
    <scope>NUCLEOTIDE SEQUENCE [LARGE SCALE GENOMIC DNA]</scope>
    <source>
        <strain evidence="7 8">AMV16</strain>
    </source>
</reference>
<dbReference type="InterPro" id="IPR036737">
    <property type="entry name" value="OmpA-like_sf"/>
</dbReference>
<dbReference type="CDD" id="cd07185">
    <property type="entry name" value="OmpA_C-like"/>
    <property type="match status" value="1"/>
</dbReference>
<evidence type="ECO:0000256" key="1">
    <source>
        <dbReference type="ARBA" id="ARBA00004442"/>
    </source>
</evidence>
<proteinExistence type="predicted"/>
<comment type="subcellular location">
    <subcellularLocation>
        <location evidence="1">Cell outer membrane</location>
    </subcellularLocation>
</comment>
<feature type="domain" description="OmpA-like" evidence="6">
    <location>
        <begin position="388"/>
        <end position="507"/>
    </location>
</feature>
<dbReference type="InterPro" id="IPR006665">
    <property type="entry name" value="OmpA-like"/>
</dbReference>
<keyword evidence="2 4" id="KW-0472">Membrane</keyword>
<protein>
    <submittedName>
        <fullName evidence="7">Root adhesin</fullName>
    </submittedName>
</protein>
<dbReference type="Pfam" id="PF00691">
    <property type="entry name" value="OmpA"/>
    <property type="match status" value="1"/>
</dbReference>
<name>M7N6I5_9BACT</name>
<accession>M7N6I5</accession>
<dbReference type="SUPFAM" id="SSF103088">
    <property type="entry name" value="OmpA-like"/>
    <property type="match status" value="1"/>
</dbReference>
<dbReference type="InterPro" id="IPR050330">
    <property type="entry name" value="Bact_OuterMem_StrucFunc"/>
</dbReference>
<feature type="compositionally biased region" description="Low complexity" evidence="5">
    <location>
        <begin position="350"/>
        <end position="360"/>
    </location>
</feature>
<dbReference type="PROSITE" id="PS51123">
    <property type="entry name" value="OMPA_2"/>
    <property type="match status" value="1"/>
</dbReference>
<keyword evidence="3" id="KW-0998">Cell outer membrane</keyword>
<dbReference type="GO" id="GO:0009279">
    <property type="term" value="C:cell outer membrane"/>
    <property type="evidence" value="ECO:0007669"/>
    <property type="project" value="UniProtKB-SubCell"/>
</dbReference>
<evidence type="ECO:0000256" key="2">
    <source>
        <dbReference type="ARBA" id="ARBA00023136"/>
    </source>
</evidence>
<dbReference type="Pfam" id="PF07676">
    <property type="entry name" value="PD40"/>
    <property type="match status" value="3"/>
</dbReference>
<sequence length="509" mass="57515">MGLSYSAMFKRFLSLTFVVVSATISGVYAQKEQRTELPKQINSPHSELRPLISGDGNTLYFGREQHPDNVRGLRDLQDVYVVQKEGDSWGTPRNLGAPINNKFVNSIFSVSPDGQELLIVNTYREVQGPFVYFRKLGNAWSEPEEVDIEGYYNASEYVDFFQSYRENVLFMAIARDDSHGEQDIFISFRKADGNWSKPRNLGKTINTSKSDFAPFLASDGQTLFFSSYGHQGRGGADIYYSFRLDDTWTNWTEPVALEGHINSSGEETYCSITDDMSTIYFVSYRPGSDKRDIYAAPIYPDVRQYAPQIAITMPDQQMREVDVTGIKLPGIPQQGQQHTSPQQPPNSSDEAATAETAVTVPADRPIPARNAQGLYTVLPLRAVAAQGTDQREYKILRNIYFDFNQTVLKKGAYEVYLQQVYDLMVQNPSVVIKVVGHADETGSRQGNLRISQKRAQSVRQFLIEKGIAAERLQLHYLGEDEPLATNDDDREGRELNRRVDFRILVQEAP</sequence>
<evidence type="ECO:0000256" key="4">
    <source>
        <dbReference type="PROSITE-ProRule" id="PRU00473"/>
    </source>
</evidence>